<dbReference type="EMBL" id="MKIM01000026">
    <property type="protein sequence ID" value="OLP44885.1"/>
    <property type="molecule type" value="Genomic_DNA"/>
</dbReference>
<dbReference type="AlphaFoldDB" id="A0A1Q8ZSL9"/>
<dbReference type="Proteomes" id="UP000186894">
    <property type="component" value="Unassembled WGS sequence"/>
</dbReference>
<dbReference type="RefSeq" id="WP_139317463.1">
    <property type="nucleotide sequence ID" value="NZ_MKIM01000026.1"/>
</dbReference>
<organism evidence="1 2">
    <name type="scientific">Rhizobium oryziradicis</name>
    <dbReference type="NCBI Taxonomy" id="1867956"/>
    <lineage>
        <taxon>Bacteria</taxon>
        <taxon>Pseudomonadati</taxon>
        <taxon>Pseudomonadota</taxon>
        <taxon>Alphaproteobacteria</taxon>
        <taxon>Hyphomicrobiales</taxon>
        <taxon>Rhizobiaceae</taxon>
        <taxon>Rhizobium/Agrobacterium group</taxon>
        <taxon>Rhizobium</taxon>
    </lineage>
</organism>
<name>A0A1Q8ZSL9_9HYPH</name>
<accession>A0A1Q8ZSL9</accession>
<evidence type="ECO:0000313" key="1">
    <source>
        <dbReference type="EMBL" id="OLP44885.1"/>
    </source>
</evidence>
<keyword evidence="2" id="KW-1185">Reference proteome</keyword>
<dbReference type="STRING" id="1867956.BJF95_04670"/>
<protein>
    <submittedName>
        <fullName evidence="1">Uncharacterized protein</fullName>
    </submittedName>
</protein>
<evidence type="ECO:0000313" key="2">
    <source>
        <dbReference type="Proteomes" id="UP000186894"/>
    </source>
</evidence>
<dbReference type="OrthoDB" id="8457239at2"/>
<sequence length="614" mass="69469">MGCSEFFERVIEEDVNYSQHFDFLSASGEMVGLRYFQEEIALGQYLHFGWNIEIVIRKNATLIGVLENGTEKALWFFDRGGRLLATDFEHLDDMRKCDVEGVLIDGISLCDSSTIMKSFQAEWARNAHLLNADTFAKVVEYHLSNIELAFFDHSRDDLIETILQLVNTNLNHEIAPNGTIGDPSLFLNAVGKGKIEVVNPVSGSTLCGTKCIFKENNHLIYPVHCESESAFLIAVGSAIIFPAFLYAPQARRLSSTNREPLASNSVQYLRDTIHHMLQSYGAICPYLQRPGGRASGFIFISHIGHHMWNELTGLEEAEEAAFLERLDHLYSLWPDHGEHFGNVDALFQKEKDYVIRIREGIFPKCAYDANEFVVRLGGGYVRESLTKRVVEYSYKKESDFAASSRLLMKNFDYTILISHRLENRTWLNQFEETVECVDRLLDEGLKICLVFDGHNNNNSSAGFFRSHEENLGRSIPDEEQDLVHRYSSYFGNRVGLINNIGGSVARSIILADLSSFFIMPWGAGLAKYKWGAGAWGVLASNKYCLSQKGDRFIYEEAKYVQNGVADIWYDPNEVEDEVVWSPGVSLIALDRGDFRTVPGTLLQYVLRAISRVQS</sequence>
<comment type="caution">
    <text evidence="1">The sequence shown here is derived from an EMBL/GenBank/DDBJ whole genome shotgun (WGS) entry which is preliminary data.</text>
</comment>
<reference evidence="1 2" key="1">
    <citation type="submission" date="2016-09" db="EMBL/GenBank/DDBJ databases">
        <title>Rhizobium oryziradicis sp. nov., isolated from the root of rice.</title>
        <authorList>
            <person name="Zhao J."/>
            <person name="Zhang X."/>
        </authorList>
    </citation>
    <scope>NUCLEOTIDE SEQUENCE [LARGE SCALE GENOMIC DNA]</scope>
    <source>
        <strain evidence="1 2">N19</strain>
    </source>
</reference>
<proteinExistence type="predicted"/>
<gene>
    <name evidence="1" type="ORF">BJF95_04670</name>
</gene>